<keyword evidence="4" id="KW-0963">Cytoplasm</keyword>
<evidence type="ECO:0000256" key="11">
    <source>
        <dbReference type="ARBA" id="ARBA00032593"/>
    </source>
</evidence>
<dbReference type="NCBIfam" id="NF003025">
    <property type="entry name" value="PRK03902.1"/>
    <property type="match status" value="1"/>
</dbReference>
<dbReference type="Pfam" id="PF01325">
    <property type="entry name" value="Fe_dep_repress"/>
    <property type="match status" value="1"/>
</dbReference>
<dbReference type="Gene3D" id="1.10.60.10">
    <property type="entry name" value="Iron dependent repressor, metal binding and dimerisation domain"/>
    <property type="match status" value="1"/>
</dbReference>
<dbReference type="InterPro" id="IPR022689">
    <property type="entry name" value="Iron_dep_repressor"/>
</dbReference>
<organism evidence="13 14">
    <name type="scientific">Gemelliphila asaccharolytica</name>
    <dbReference type="NCBI Taxonomy" id="502393"/>
    <lineage>
        <taxon>Bacteria</taxon>
        <taxon>Bacillati</taxon>
        <taxon>Bacillota</taxon>
        <taxon>Bacilli</taxon>
        <taxon>Bacillales</taxon>
        <taxon>Gemellaceae</taxon>
        <taxon>Gemelliphila</taxon>
    </lineage>
</organism>
<evidence type="ECO:0000259" key="12">
    <source>
        <dbReference type="PROSITE" id="PS50944"/>
    </source>
</evidence>
<keyword evidence="8" id="KW-0010">Activator</keyword>
<evidence type="ECO:0000256" key="10">
    <source>
        <dbReference type="ARBA" id="ARBA00023211"/>
    </source>
</evidence>
<dbReference type="SUPFAM" id="SSF46785">
    <property type="entry name" value="Winged helix' DNA-binding domain"/>
    <property type="match status" value="1"/>
</dbReference>
<evidence type="ECO:0000256" key="3">
    <source>
        <dbReference type="ARBA" id="ARBA00011738"/>
    </source>
</evidence>
<dbReference type="InterPro" id="IPR036421">
    <property type="entry name" value="Fe_dep_repressor_sf"/>
</dbReference>
<proteinExistence type="inferred from homology"/>
<evidence type="ECO:0000313" key="14">
    <source>
        <dbReference type="Proteomes" id="UP000070467"/>
    </source>
</evidence>
<comment type="caution">
    <text evidence="13">The sequence shown here is derived from an EMBL/GenBank/DDBJ whole genome shotgun (WGS) entry which is preliminary data.</text>
</comment>
<evidence type="ECO:0000256" key="4">
    <source>
        <dbReference type="ARBA" id="ARBA00022490"/>
    </source>
</evidence>
<dbReference type="InterPro" id="IPR050536">
    <property type="entry name" value="DtxR_MntR_Metal-Reg"/>
</dbReference>
<keyword evidence="6" id="KW-0805">Transcription regulation</keyword>
<accession>A0ABR5TNE8</accession>
<evidence type="ECO:0000313" key="13">
    <source>
        <dbReference type="EMBL" id="KXB58944.1"/>
    </source>
</evidence>
<dbReference type="InterPro" id="IPR022687">
    <property type="entry name" value="HTH_DTXR"/>
</dbReference>
<dbReference type="Pfam" id="PF02742">
    <property type="entry name" value="Fe_dep_repr_C"/>
    <property type="match status" value="1"/>
</dbReference>
<evidence type="ECO:0000256" key="8">
    <source>
        <dbReference type="ARBA" id="ARBA00023159"/>
    </source>
</evidence>
<dbReference type="InterPro" id="IPR036388">
    <property type="entry name" value="WH-like_DNA-bd_sf"/>
</dbReference>
<evidence type="ECO:0000256" key="5">
    <source>
        <dbReference type="ARBA" id="ARBA00022491"/>
    </source>
</evidence>
<dbReference type="PANTHER" id="PTHR33238">
    <property type="entry name" value="IRON (METAL) DEPENDENT REPRESSOR, DTXR FAMILY"/>
    <property type="match status" value="1"/>
</dbReference>
<dbReference type="PROSITE" id="PS50944">
    <property type="entry name" value="HTH_DTXR"/>
    <property type="match status" value="1"/>
</dbReference>
<dbReference type="Proteomes" id="UP000070467">
    <property type="component" value="Unassembled WGS sequence"/>
</dbReference>
<keyword evidence="10" id="KW-0464">Manganese</keyword>
<dbReference type="Gene3D" id="1.10.10.10">
    <property type="entry name" value="Winged helix-like DNA-binding domain superfamily/Winged helix DNA-binding domain"/>
    <property type="match status" value="1"/>
</dbReference>
<evidence type="ECO:0000256" key="6">
    <source>
        <dbReference type="ARBA" id="ARBA00023015"/>
    </source>
</evidence>
<name>A0ABR5TNE8_9BACL</name>
<evidence type="ECO:0000256" key="2">
    <source>
        <dbReference type="ARBA" id="ARBA00007871"/>
    </source>
</evidence>
<dbReference type="SMART" id="SM00529">
    <property type="entry name" value="HTH_DTXR"/>
    <property type="match status" value="1"/>
</dbReference>
<dbReference type="EMBL" id="LSDB01000001">
    <property type="protein sequence ID" value="KXB58944.1"/>
    <property type="molecule type" value="Genomic_DNA"/>
</dbReference>
<dbReference type="InterPro" id="IPR001367">
    <property type="entry name" value="Fe_dep_repressor"/>
</dbReference>
<evidence type="ECO:0000256" key="7">
    <source>
        <dbReference type="ARBA" id="ARBA00023125"/>
    </source>
</evidence>
<feature type="domain" description="HTH dtxR-type" evidence="12">
    <location>
        <begin position="1"/>
        <end position="65"/>
    </location>
</feature>
<keyword evidence="9" id="KW-0804">Transcription</keyword>
<evidence type="ECO:0000256" key="1">
    <source>
        <dbReference type="ARBA" id="ARBA00004496"/>
    </source>
</evidence>
<evidence type="ECO:0000256" key="9">
    <source>
        <dbReference type="ARBA" id="ARBA00023163"/>
    </source>
</evidence>
<gene>
    <name evidence="13" type="ORF">HMPREF1871_00010</name>
</gene>
<comment type="similarity">
    <text evidence="2">Belongs to the DtxR/MntR family.</text>
</comment>
<keyword evidence="14" id="KW-1185">Reference proteome</keyword>
<keyword evidence="5" id="KW-0678">Repressor</keyword>
<dbReference type="InterPro" id="IPR036390">
    <property type="entry name" value="WH_DNA-bd_sf"/>
</dbReference>
<dbReference type="SUPFAM" id="SSF47979">
    <property type="entry name" value="Iron-dependent repressor protein, dimerization domain"/>
    <property type="match status" value="1"/>
</dbReference>
<protein>
    <recommendedName>
        <fullName evidence="11">Manganese transport regulator</fullName>
    </recommendedName>
</protein>
<reference evidence="13 14" key="1">
    <citation type="submission" date="2016-01" db="EMBL/GenBank/DDBJ databases">
        <authorList>
            <person name="Mitreva M."/>
            <person name="Pepin K.H."/>
            <person name="Mihindukulasuriya K.A."/>
            <person name="Fulton R."/>
            <person name="Fronick C."/>
            <person name="O'Laughlin M."/>
            <person name="Miner T."/>
            <person name="Herter B."/>
            <person name="Rosa B.A."/>
            <person name="Cordes M."/>
            <person name="Tomlinson C."/>
            <person name="Wollam A."/>
            <person name="Palsikar V.B."/>
            <person name="Mardis E.R."/>
            <person name="Wilson R.K."/>
        </authorList>
    </citation>
    <scope>NUCLEOTIDE SEQUENCE [LARGE SCALE GENOMIC DNA]</scope>
    <source>
        <strain evidence="13 14">KA00071</strain>
    </source>
</reference>
<sequence>MAKTTPTMEDYIETIFLLISKKGYARSADIAEKLKIYPSAVTKMVKKLDAEGYIKYEKYRGIALTPKGRGMGDYTLKRHKILEEFLGVIGVKEENIYQEVEGIEHHFSKDSISKITILIEYLKEKNYKLK</sequence>
<keyword evidence="7" id="KW-0238">DNA-binding</keyword>
<dbReference type="PANTHER" id="PTHR33238:SF11">
    <property type="entry name" value="TRANSCRIPTIONAL REGULATOR MNTR"/>
    <property type="match status" value="1"/>
</dbReference>
<dbReference type="RefSeq" id="WP_066128235.1">
    <property type="nucleotide sequence ID" value="NZ_KQ959854.1"/>
</dbReference>
<comment type="subcellular location">
    <subcellularLocation>
        <location evidence="1">Cytoplasm</location>
    </subcellularLocation>
</comment>
<comment type="subunit">
    <text evidence="3">Homodimer.</text>
</comment>